<keyword evidence="7 9" id="KW-0460">Magnesium</keyword>
<dbReference type="GO" id="GO:0051607">
    <property type="term" value="P:defense response to virus"/>
    <property type="evidence" value="ECO:0007669"/>
    <property type="project" value="UniProtKB-UniRule"/>
</dbReference>
<comment type="similarity">
    <text evidence="2 9">Belongs to the CRISPR-associated endoribonuclease Cas2 protein family.</text>
</comment>
<dbReference type="InterPro" id="IPR021127">
    <property type="entry name" value="CRISPR_associated_Cas2"/>
</dbReference>
<comment type="function">
    <text evidence="9">CRISPR (clustered regularly interspaced short palindromic repeat), is an adaptive immune system that provides protection against mobile genetic elements (viruses, transposable elements and conjugative plasmids). CRISPR clusters contain sequences complementary to antecedent mobile elements and target invading nucleic acids. CRISPR clusters are transcribed and processed into CRISPR RNA (crRNA). Functions as a ssRNA-specific endoribonuclease. Involved in the integration of spacer DNA into the CRISPR cassette.</text>
</comment>
<dbReference type="EC" id="3.1.-.-" evidence="9"/>
<evidence type="ECO:0000256" key="4">
    <source>
        <dbReference type="ARBA" id="ARBA00022723"/>
    </source>
</evidence>
<evidence type="ECO:0000256" key="5">
    <source>
        <dbReference type="ARBA" id="ARBA00022759"/>
    </source>
</evidence>
<organism evidence="10 11">
    <name type="scientific">Paenibacillus darwinianus</name>
    <dbReference type="NCBI Taxonomy" id="1380763"/>
    <lineage>
        <taxon>Bacteria</taxon>
        <taxon>Bacillati</taxon>
        <taxon>Bacillota</taxon>
        <taxon>Bacilli</taxon>
        <taxon>Bacillales</taxon>
        <taxon>Paenibacillaceae</taxon>
        <taxon>Paenibacillus</taxon>
    </lineage>
</organism>
<sequence>MRSGCSRKNGPEAPDSSLSIGCVDEAEGTFKAKKQYYIVCYDIRDPRRWRKCYKILNGYGERLQYSVFRCSLTEKQLAELRFKLVKEMDAVDNLLIAPIHPEYLKNVFVLNMPEDWDAEKDRFLLF</sequence>
<evidence type="ECO:0000256" key="7">
    <source>
        <dbReference type="ARBA" id="ARBA00022842"/>
    </source>
</evidence>
<dbReference type="GO" id="GO:0043571">
    <property type="term" value="P:maintenance of CRISPR repeat elements"/>
    <property type="evidence" value="ECO:0007669"/>
    <property type="project" value="UniProtKB-UniRule"/>
</dbReference>
<comment type="cofactor">
    <cofactor evidence="1 9">
        <name>Mg(2+)</name>
        <dbReference type="ChEBI" id="CHEBI:18420"/>
    </cofactor>
</comment>
<dbReference type="GO" id="GO:0004521">
    <property type="term" value="F:RNA endonuclease activity"/>
    <property type="evidence" value="ECO:0007669"/>
    <property type="project" value="InterPro"/>
</dbReference>
<evidence type="ECO:0000256" key="2">
    <source>
        <dbReference type="ARBA" id="ARBA00009959"/>
    </source>
</evidence>
<dbReference type="NCBIfam" id="TIGR01573">
    <property type="entry name" value="cas2"/>
    <property type="match status" value="1"/>
</dbReference>
<dbReference type="EMBL" id="JFHU01000185">
    <property type="protein sequence ID" value="EXX86585.1"/>
    <property type="molecule type" value="Genomic_DNA"/>
</dbReference>
<keyword evidence="5 9" id="KW-0255">Endonuclease</keyword>
<dbReference type="CDD" id="cd09725">
    <property type="entry name" value="Cas2_I_II_III"/>
    <property type="match status" value="1"/>
</dbReference>
<proteinExistence type="inferred from homology"/>
<dbReference type="Pfam" id="PF09827">
    <property type="entry name" value="CRISPR_Cas2"/>
    <property type="match status" value="1"/>
</dbReference>
<evidence type="ECO:0000256" key="8">
    <source>
        <dbReference type="ARBA" id="ARBA00023118"/>
    </source>
</evidence>
<comment type="caution">
    <text evidence="10">The sequence shown here is derived from an EMBL/GenBank/DDBJ whole genome shotgun (WGS) entry which is preliminary data.</text>
</comment>
<accession>A0A9W5S0R2</accession>
<evidence type="ECO:0000256" key="1">
    <source>
        <dbReference type="ARBA" id="ARBA00001946"/>
    </source>
</evidence>
<keyword evidence="3 9" id="KW-0540">Nuclease</keyword>
<name>A0A9W5S0R2_9BACL</name>
<dbReference type="Proteomes" id="UP000053750">
    <property type="component" value="Unassembled WGS sequence"/>
</dbReference>
<keyword evidence="8 9" id="KW-0051">Antiviral defense</keyword>
<evidence type="ECO:0000313" key="11">
    <source>
        <dbReference type="Proteomes" id="UP000053750"/>
    </source>
</evidence>
<keyword evidence="4 9" id="KW-0479">Metal-binding</keyword>
<keyword evidence="6 9" id="KW-0378">Hydrolase</keyword>
<dbReference type="SUPFAM" id="SSF143430">
    <property type="entry name" value="TTP0101/SSO1404-like"/>
    <property type="match status" value="1"/>
</dbReference>
<dbReference type="Gene3D" id="3.30.70.240">
    <property type="match status" value="1"/>
</dbReference>
<dbReference type="InterPro" id="IPR019199">
    <property type="entry name" value="Virulence_VapD/CRISPR_Cas2"/>
</dbReference>
<gene>
    <name evidence="9" type="primary">cas2</name>
    <name evidence="10" type="ORF">BG53_05930</name>
</gene>
<reference evidence="10 11" key="1">
    <citation type="submission" date="2014-02" db="EMBL/GenBank/DDBJ databases">
        <title>Genome sequence of Paenibacillus darwinianus reveals adaptive mechanisms for survival in Antarctic soils.</title>
        <authorList>
            <person name="Dsouza M."/>
            <person name="Taylor M.W."/>
            <person name="Turner S.J."/>
            <person name="Aislabie J."/>
        </authorList>
    </citation>
    <scope>NUCLEOTIDE SEQUENCE [LARGE SCALE GENOMIC DNA]</scope>
    <source>
        <strain evidence="10 11">CE1</strain>
    </source>
</reference>
<evidence type="ECO:0000256" key="9">
    <source>
        <dbReference type="HAMAP-Rule" id="MF_01471"/>
    </source>
</evidence>
<dbReference type="AlphaFoldDB" id="A0A9W5S0R2"/>
<dbReference type="PANTHER" id="PTHR34405:SF3">
    <property type="entry name" value="CRISPR-ASSOCIATED ENDORIBONUCLEASE CAS2 3"/>
    <property type="match status" value="1"/>
</dbReference>
<evidence type="ECO:0000256" key="3">
    <source>
        <dbReference type="ARBA" id="ARBA00022722"/>
    </source>
</evidence>
<dbReference type="PANTHER" id="PTHR34405">
    <property type="entry name" value="CRISPR-ASSOCIATED ENDORIBONUCLEASE CAS2"/>
    <property type="match status" value="1"/>
</dbReference>
<feature type="binding site" evidence="9">
    <location>
        <position position="42"/>
    </location>
    <ligand>
        <name>Mg(2+)</name>
        <dbReference type="ChEBI" id="CHEBI:18420"/>
        <note>catalytic</note>
    </ligand>
</feature>
<dbReference type="GO" id="GO:0046872">
    <property type="term" value="F:metal ion binding"/>
    <property type="evidence" value="ECO:0007669"/>
    <property type="project" value="UniProtKB-UniRule"/>
</dbReference>
<evidence type="ECO:0000313" key="10">
    <source>
        <dbReference type="EMBL" id="EXX86585.1"/>
    </source>
</evidence>
<evidence type="ECO:0000256" key="6">
    <source>
        <dbReference type="ARBA" id="ARBA00022801"/>
    </source>
</evidence>
<protein>
    <recommendedName>
        <fullName evidence="9">CRISPR-associated endoribonuclease Cas2</fullName>
        <ecNumber evidence="9">3.1.-.-</ecNumber>
    </recommendedName>
</protein>
<dbReference type="HAMAP" id="MF_01471">
    <property type="entry name" value="Cas2"/>
    <property type="match status" value="1"/>
</dbReference>
<dbReference type="GO" id="GO:0016787">
    <property type="term" value="F:hydrolase activity"/>
    <property type="evidence" value="ECO:0007669"/>
    <property type="project" value="UniProtKB-KW"/>
</dbReference>
<keyword evidence="11" id="KW-1185">Reference proteome</keyword>
<comment type="subunit">
    <text evidence="9">Homodimer, forms a heterotetramer with a Cas1 homodimer.</text>
</comment>